<evidence type="ECO:0000313" key="1">
    <source>
        <dbReference type="EMBL" id="ASV85152.1"/>
    </source>
</evidence>
<dbReference type="EMBL" id="CP022604">
    <property type="protein sequence ID" value="ASV85152.1"/>
    <property type="molecule type" value="Genomic_DNA"/>
</dbReference>
<dbReference type="AlphaFoldDB" id="A0A248UEW0"/>
<accession>A0A248UEW0</accession>
<sequence>MKPLTALSFYFDALSDAKPLRTFAGNALMGRIYPIKRTSKTTKKVIAKN</sequence>
<gene>
    <name evidence="1" type="ORF">CES85_0199</name>
</gene>
<dbReference type="KEGG" id="och:CES85_0199"/>
<reference evidence="1 2" key="1">
    <citation type="submission" date="2017-07" db="EMBL/GenBank/DDBJ databases">
        <title>Phylogenetic study on the rhizospheric bacterium Ochrobactrum sp. A44.</title>
        <authorList>
            <person name="Krzyzanowska D.M."/>
            <person name="Ossowicki A."/>
            <person name="Rajewska M."/>
            <person name="Maciag T."/>
            <person name="Kaczynski Z."/>
            <person name="Czerwicka M."/>
            <person name="Jafra S."/>
        </authorList>
    </citation>
    <scope>NUCLEOTIDE SEQUENCE [LARGE SCALE GENOMIC DNA]</scope>
    <source>
        <strain evidence="1 2">A44</strain>
    </source>
</reference>
<name>A0A248UEW0_9HYPH</name>
<evidence type="ECO:0000313" key="2">
    <source>
        <dbReference type="Proteomes" id="UP000215256"/>
    </source>
</evidence>
<proteinExistence type="predicted"/>
<dbReference type="Proteomes" id="UP000215256">
    <property type="component" value="Chromosome 1"/>
</dbReference>
<protein>
    <submittedName>
        <fullName evidence="1">Uncharacterized protein</fullName>
    </submittedName>
</protein>
<organism evidence="1 2">
    <name type="scientific">Ochrobactrum quorumnocens</name>
    <dbReference type="NCBI Taxonomy" id="271865"/>
    <lineage>
        <taxon>Bacteria</taxon>
        <taxon>Pseudomonadati</taxon>
        <taxon>Pseudomonadota</taxon>
        <taxon>Alphaproteobacteria</taxon>
        <taxon>Hyphomicrobiales</taxon>
        <taxon>Brucellaceae</taxon>
        <taxon>Brucella/Ochrobactrum group</taxon>
        <taxon>Ochrobactrum</taxon>
    </lineage>
</organism>